<proteinExistence type="predicted"/>
<dbReference type="Proteomes" id="UP000199137">
    <property type="component" value="Unassembled WGS sequence"/>
</dbReference>
<dbReference type="OrthoDB" id="4217966at2"/>
<dbReference type="RefSeq" id="WP_093575787.1">
    <property type="nucleotide sequence ID" value="NZ_FOWC01000010.1"/>
</dbReference>
<dbReference type="AlphaFoldDB" id="A0A1I5XIW6"/>
<accession>A0A1I5XIW6</accession>
<gene>
    <name evidence="1" type="ORF">SAMN05421854_110257</name>
</gene>
<sequence length="157" mass="17148">MDTAEAILAYGYDLGGDQRGWKVGETDDHGRPVIARHDIDGEEDKFVEEATGRLLAALAGFTETDQHAAGYHDRRKAARKSLGVHIVMHGDPSDTSYALATSSIAVEEGDSMPLNPAELFDPADLEPWNRRLAAALAALGITPRQDRPHWLVLAYRS</sequence>
<reference evidence="1 2" key="1">
    <citation type="submission" date="2016-10" db="EMBL/GenBank/DDBJ databases">
        <authorList>
            <person name="de Groot N.N."/>
        </authorList>
    </citation>
    <scope>NUCLEOTIDE SEQUENCE [LARGE SCALE GENOMIC DNA]</scope>
    <source>
        <strain evidence="1 2">DSM 44637</strain>
    </source>
</reference>
<organism evidence="1 2">
    <name type="scientific">Amycolatopsis rubida</name>
    <dbReference type="NCBI Taxonomy" id="112413"/>
    <lineage>
        <taxon>Bacteria</taxon>
        <taxon>Bacillati</taxon>
        <taxon>Actinomycetota</taxon>
        <taxon>Actinomycetes</taxon>
        <taxon>Pseudonocardiales</taxon>
        <taxon>Pseudonocardiaceae</taxon>
        <taxon>Amycolatopsis</taxon>
    </lineage>
</organism>
<protein>
    <submittedName>
        <fullName evidence="1">Uncharacterized protein</fullName>
    </submittedName>
</protein>
<dbReference type="EMBL" id="FOWC01000010">
    <property type="protein sequence ID" value="SFQ31746.1"/>
    <property type="molecule type" value="Genomic_DNA"/>
</dbReference>
<evidence type="ECO:0000313" key="1">
    <source>
        <dbReference type="EMBL" id="SFQ31746.1"/>
    </source>
</evidence>
<name>A0A1I5XIW6_9PSEU</name>
<evidence type="ECO:0000313" key="2">
    <source>
        <dbReference type="Proteomes" id="UP000199137"/>
    </source>
</evidence>